<sequence>MFFLHSKAFKDIWGKGFTPGTFEVFNPEQLKDQTRIKGIPPVIVGLYLNSRKYFLGKLRSIEVETLMARWI</sequence>
<evidence type="ECO:0000313" key="2">
    <source>
        <dbReference type="Proteomes" id="UP000176944"/>
    </source>
</evidence>
<dbReference type="AlphaFoldDB" id="A0A1D9G0G8"/>
<reference evidence="2" key="1">
    <citation type="submission" date="2016-10" db="EMBL/GenBank/DDBJ databases">
        <title>Comparative genomics uncovers the prolific and rare metabolic potential of the cyanobacterial genus Moorea.</title>
        <authorList>
            <person name="Leao T."/>
            <person name="Castelao G."/>
            <person name="Korobeynikov A."/>
            <person name="Monroe E.A."/>
            <person name="Podell S."/>
            <person name="Glukhov E."/>
            <person name="Allen E."/>
            <person name="Gerwick W.H."/>
            <person name="Gerwick L."/>
        </authorList>
    </citation>
    <scope>NUCLEOTIDE SEQUENCE [LARGE SCALE GENOMIC DNA]</scope>
    <source>
        <strain evidence="2">JHB</strain>
    </source>
</reference>
<dbReference type="EMBL" id="CP017708">
    <property type="protein sequence ID" value="AOY81025.1"/>
    <property type="molecule type" value="Genomic_DNA"/>
</dbReference>
<dbReference type="Proteomes" id="UP000176944">
    <property type="component" value="Chromosome"/>
</dbReference>
<protein>
    <submittedName>
        <fullName evidence="1">Uncharacterized protein</fullName>
    </submittedName>
</protein>
<organism evidence="1 2">
    <name type="scientific">Moorena producens (strain JHB)</name>
    <dbReference type="NCBI Taxonomy" id="1454205"/>
    <lineage>
        <taxon>Bacteria</taxon>
        <taxon>Bacillati</taxon>
        <taxon>Cyanobacteriota</taxon>
        <taxon>Cyanophyceae</taxon>
        <taxon>Coleofasciculales</taxon>
        <taxon>Coleofasciculaceae</taxon>
        <taxon>Moorena</taxon>
    </lineage>
</organism>
<gene>
    <name evidence="1" type="ORF">BJP36_15060</name>
</gene>
<evidence type="ECO:0000313" key="1">
    <source>
        <dbReference type="EMBL" id="AOY81025.1"/>
    </source>
</evidence>
<proteinExistence type="predicted"/>
<accession>A0A1D9G0G8</accession>
<name>A0A1D9G0G8_MOOP1</name>